<name>A0ABW9HRE9_9ACTN</name>
<dbReference type="SUPFAM" id="SSF52540">
    <property type="entry name" value="P-loop containing nucleoside triphosphate hydrolases"/>
    <property type="match status" value="1"/>
</dbReference>
<dbReference type="Proteomes" id="UP001631957">
    <property type="component" value="Unassembled WGS sequence"/>
</dbReference>
<dbReference type="Gene3D" id="3.40.50.300">
    <property type="entry name" value="P-loop containing nucleotide triphosphate hydrolases"/>
    <property type="match status" value="1"/>
</dbReference>
<dbReference type="InterPro" id="IPR019734">
    <property type="entry name" value="TPR_rpt"/>
</dbReference>
<sequence>MNGDHIDFRGGIFYGPVYGKVEGGGAAGAVSMLPGAPSGFTGREAEVAAVLGALEADRVVSVSGLAGVGKTALAVAVAHEARERGLFPGGVLFVDLRGYDEVPVSAEQAVSSLLWALGVRDGEFARYRSELASREAMLVVLDNAGGGEQVVPLLPGEGAGHRVLVTSRDVLGSFPVRSVEVEALSGDAGRELIERALPGDPRLGDGVRELVEVCGGLPLALVIVAALLRRRRGLGVRELVAELEGDRVGLLAADGVDQYGKSLVLRPVLDAMYRRLGEKTARVFRGLGVAPGKYFDSVSGQAMGGVAAEGWRVAADELVAASLISALPGGGGWQMHDLVRAYAGALVTEEEAGQARMQLQVMYYARLTLAYEVITKPDQPQELFPGGPEEALSWFETERLGMLNSVRWCGSEDRQTAILALRTALVLIPHLRNRPAFDDMLDVATIARDTARRLGAGYDETVALGALSTALIHLRRFEEGLDACREELELCDRVGNLEGRYYARSGIAVALLRLGRLDEALDARERALADALALDDPSYAALARAQLAATLGDCGQFEEAYETLSLAVAEFQELGMRHPLAEPLYNMAQTLRSLGRHDEALPHAMRSLRISTELNDWRGKADAWGLIGLILRESGRRVEAVQAFTRSLEWSKLIGDEHQAGVAWLGLSAALTNLKRYHEAIDAARCAIESGTKFEEWSIVADAGYNLGISLHKVRRKGEARLAFGAAADAYERGGMPEQAARVRRLAGRS</sequence>
<reference evidence="1 2" key="1">
    <citation type="submission" date="2024-12" db="EMBL/GenBank/DDBJ databases">
        <title>Forecasting of Potato common scab and diversities of Pathogenic streptomyces spp. in china.</title>
        <authorList>
            <person name="Handique U."/>
            <person name="Wu J."/>
        </authorList>
    </citation>
    <scope>NUCLEOTIDE SEQUENCE [LARGE SCALE GENOMIC DNA]</scope>
    <source>
        <strain evidence="1 2">ZRIMU1530</strain>
    </source>
</reference>
<dbReference type="PANTHER" id="PTHR47691">
    <property type="entry name" value="REGULATOR-RELATED"/>
    <property type="match status" value="1"/>
</dbReference>
<comment type="caution">
    <text evidence="1">The sequence shown here is derived from an EMBL/GenBank/DDBJ whole genome shotgun (WGS) entry which is preliminary data.</text>
</comment>
<gene>
    <name evidence="1" type="ORF">ACKI18_12735</name>
</gene>
<accession>A0ABW9HRE9</accession>
<dbReference type="InterPro" id="IPR027417">
    <property type="entry name" value="P-loop_NTPase"/>
</dbReference>
<dbReference type="Gene3D" id="1.25.40.10">
    <property type="entry name" value="Tetratricopeptide repeat domain"/>
    <property type="match status" value="2"/>
</dbReference>
<evidence type="ECO:0000313" key="1">
    <source>
        <dbReference type="EMBL" id="MFM9609570.1"/>
    </source>
</evidence>
<dbReference type="SMART" id="SM00028">
    <property type="entry name" value="TPR"/>
    <property type="match status" value="6"/>
</dbReference>
<dbReference type="InterPro" id="IPR011990">
    <property type="entry name" value="TPR-like_helical_dom_sf"/>
</dbReference>
<dbReference type="SUPFAM" id="SSF48452">
    <property type="entry name" value="TPR-like"/>
    <property type="match status" value="2"/>
</dbReference>
<dbReference type="EMBL" id="JBJVNI010000006">
    <property type="protein sequence ID" value="MFM9609570.1"/>
    <property type="molecule type" value="Genomic_DNA"/>
</dbReference>
<evidence type="ECO:0000313" key="2">
    <source>
        <dbReference type="Proteomes" id="UP001631957"/>
    </source>
</evidence>
<dbReference type="RefSeq" id="WP_409121306.1">
    <property type="nucleotide sequence ID" value="NZ_JBJVNI010000006.1"/>
</dbReference>
<dbReference type="PANTHER" id="PTHR47691:SF3">
    <property type="entry name" value="HTH-TYPE TRANSCRIPTIONAL REGULATOR RV0890C-RELATED"/>
    <property type="match status" value="1"/>
</dbReference>
<proteinExistence type="predicted"/>
<organism evidence="1 2">
    <name type="scientific">Streptomyces niveiscabiei</name>
    <dbReference type="NCBI Taxonomy" id="164115"/>
    <lineage>
        <taxon>Bacteria</taxon>
        <taxon>Bacillati</taxon>
        <taxon>Actinomycetota</taxon>
        <taxon>Actinomycetes</taxon>
        <taxon>Kitasatosporales</taxon>
        <taxon>Streptomycetaceae</taxon>
        <taxon>Streptomyces</taxon>
    </lineage>
</organism>
<dbReference type="PRINTS" id="PR00364">
    <property type="entry name" value="DISEASERSIST"/>
</dbReference>
<keyword evidence="2" id="KW-1185">Reference proteome</keyword>
<protein>
    <submittedName>
        <fullName evidence="1">Tetratricopeptide repeat protein</fullName>
    </submittedName>
</protein>
<dbReference type="Pfam" id="PF13424">
    <property type="entry name" value="TPR_12"/>
    <property type="match status" value="1"/>
</dbReference>